<sequence length="216" mass="24455">MIIEAYEAPDFTAKLADEYTFQINPEKYDRTREPSVREDHMRLANGDSVPTNKSIDREYLTLTFYVDATGAVGGCDDVEANIQALKKLCVDVNGNIHRANYLKVRWGADFTFSCETAELKTDFVLFKPDGTPVRAKVMAKFRQFTDADARAKQNNLSSPDLSHIKTIVDGDTLPVLCHRVYGDSKYYIQVAAYNKLINFNILTPGQRIIFPRLTND</sequence>
<dbReference type="InterPro" id="IPR045361">
    <property type="entry name" value="CIS_tube_prot_N"/>
</dbReference>
<reference evidence="2 3" key="1">
    <citation type="submission" date="2021-05" db="EMBL/GenBank/DDBJ databases">
        <title>A Polyphasic approach of four new species of the genus Ohtaekwangia: Ohtaekwangia histidinii sp. nov., Ohtaekwangia cretensis sp. nov., Ohtaekwangia indiensis sp. nov., Ohtaekwangia reichenbachii sp. nov. from diverse environment.</title>
        <authorList>
            <person name="Octaviana S."/>
        </authorList>
    </citation>
    <scope>NUCLEOTIDE SEQUENCE [LARGE SCALE GENOMIC DNA]</scope>
    <source>
        <strain evidence="2 3">PWU37</strain>
    </source>
</reference>
<name>A0AAP2GI00_9BACT</name>
<dbReference type="InterPro" id="IPR018392">
    <property type="entry name" value="LysM"/>
</dbReference>
<dbReference type="PROSITE" id="PS51782">
    <property type="entry name" value="LYSM"/>
    <property type="match status" value="1"/>
</dbReference>
<dbReference type="Pfam" id="PF19266">
    <property type="entry name" value="CIS_tube"/>
    <property type="match status" value="1"/>
</dbReference>
<organism evidence="2 3">
    <name type="scientific">Dawidia soli</name>
    <dbReference type="NCBI Taxonomy" id="2782352"/>
    <lineage>
        <taxon>Bacteria</taxon>
        <taxon>Pseudomonadati</taxon>
        <taxon>Bacteroidota</taxon>
        <taxon>Cytophagia</taxon>
        <taxon>Cytophagales</taxon>
        <taxon>Chryseotaleaceae</taxon>
        <taxon>Dawidia</taxon>
    </lineage>
</organism>
<feature type="domain" description="LysM" evidence="1">
    <location>
        <begin position="163"/>
        <end position="210"/>
    </location>
</feature>
<protein>
    <recommendedName>
        <fullName evidence="1">LysM domain-containing protein</fullName>
    </recommendedName>
</protein>
<dbReference type="EMBL" id="JAHESC010000012">
    <property type="protein sequence ID" value="MBT1686945.1"/>
    <property type="molecule type" value="Genomic_DNA"/>
</dbReference>
<keyword evidence="3" id="KW-1185">Reference proteome</keyword>
<gene>
    <name evidence="2" type="ORF">KK078_10270</name>
</gene>
<evidence type="ECO:0000259" key="1">
    <source>
        <dbReference type="PROSITE" id="PS51782"/>
    </source>
</evidence>
<evidence type="ECO:0000313" key="2">
    <source>
        <dbReference type="EMBL" id="MBT1686945.1"/>
    </source>
</evidence>
<accession>A0AAP2GI00</accession>
<evidence type="ECO:0000313" key="3">
    <source>
        <dbReference type="Proteomes" id="UP001319180"/>
    </source>
</evidence>
<proteinExistence type="predicted"/>
<comment type="caution">
    <text evidence="2">The sequence shown here is derived from an EMBL/GenBank/DDBJ whole genome shotgun (WGS) entry which is preliminary data.</text>
</comment>
<dbReference type="AlphaFoldDB" id="A0AAP2GI00"/>
<dbReference type="Proteomes" id="UP001319180">
    <property type="component" value="Unassembled WGS sequence"/>
</dbReference>